<accession>A0A9W9HMR9</accession>
<dbReference type="CDD" id="cd08249">
    <property type="entry name" value="enoyl_reductase_like"/>
    <property type="match status" value="1"/>
</dbReference>
<dbReference type="SMART" id="SM00829">
    <property type="entry name" value="PKS_ER"/>
    <property type="match status" value="1"/>
</dbReference>
<keyword evidence="5" id="KW-1185">Reference proteome</keyword>
<evidence type="ECO:0000313" key="4">
    <source>
        <dbReference type="EMBL" id="KAJ5151620.1"/>
    </source>
</evidence>
<dbReference type="PANTHER" id="PTHR45348">
    <property type="entry name" value="HYPOTHETICAL OXIDOREDUCTASE (EUROFUNG)"/>
    <property type="match status" value="1"/>
</dbReference>
<dbReference type="SUPFAM" id="SSF50129">
    <property type="entry name" value="GroES-like"/>
    <property type="match status" value="1"/>
</dbReference>
<dbReference type="InterPro" id="IPR047122">
    <property type="entry name" value="Trans-enoyl_RdTase-like"/>
</dbReference>
<evidence type="ECO:0000313" key="5">
    <source>
        <dbReference type="Proteomes" id="UP001146351"/>
    </source>
</evidence>
<gene>
    <name evidence="4" type="ORF">N7492_009915</name>
</gene>
<dbReference type="Gene3D" id="3.40.50.720">
    <property type="entry name" value="NAD(P)-binding Rossmann-like Domain"/>
    <property type="match status" value="1"/>
</dbReference>
<evidence type="ECO:0000256" key="2">
    <source>
        <dbReference type="ARBA" id="ARBA00023002"/>
    </source>
</evidence>
<keyword evidence="2" id="KW-0560">Oxidoreductase</keyword>
<dbReference type="AlphaFoldDB" id="A0A9W9HMR9"/>
<dbReference type="PANTHER" id="PTHR45348:SF2">
    <property type="entry name" value="ZINC-TYPE ALCOHOL DEHYDROGENASE-LIKE PROTEIN C2E1P3.01"/>
    <property type="match status" value="1"/>
</dbReference>
<dbReference type="Gene3D" id="3.90.180.10">
    <property type="entry name" value="Medium-chain alcohol dehydrogenases, catalytic domain"/>
    <property type="match status" value="1"/>
</dbReference>
<evidence type="ECO:0000256" key="1">
    <source>
        <dbReference type="ARBA" id="ARBA00008072"/>
    </source>
</evidence>
<dbReference type="InterPro" id="IPR013154">
    <property type="entry name" value="ADH-like_N"/>
</dbReference>
<dbReference type="Proteomes" id="UP001146351">
    <property type="component" value="Unassembled WGS sequence"/>
</dbReference>
<dbReference type="Pfam" id="PF00107">
    <property type="entry name" value="ADH_zinc_N"/>
    <property type="match status" value="1"/>
</dbReference>
<organism evidence="4 5">
    <name type="scientific">Penicillium capsulatum</name>
    <dbReference type="NCBI Taxonomy" id="69766"/>
    <lineage>
        <taxon>Eukaryota</taxon>
        <taxon>Fungi</taxon>
        <taxon>Dikarya</taxon>
        <taxon>Ascomycota</taxon>
        <taxon>Pezizomycotina</taxon>
        <taxon>Eurotiomycetes</taxon>
        <taxon>Eurotiomycetidae</taxon>
        <taxon>Eurotiales</taxon>
        <taxon>Aspergillaceae</taxon>
        <taxon>Penicillium</taxon>
    </lineage>
</organism>
<dbReference type="Pfam" id="PF08240">
    <property type="entry name" value="ADH_N"/>
    <property type="match status" value="1"/>
</dbReference>
<reference evidence="4" key="2">
    <citation type="journal article" date="2023" name="IMA Fungus">
        <title>Comparative genomic study of the Penicillium genus elucidates a diverse pangenome and 15 lateral gene transfer events.</title>
        <authorList>
            <person name="Petersen C."/>
            <person name="Sorensen T."/>
            <person name="Nielsen M.R."/>
            <person name="Sondergaard T.E."/>
            <person name="Sorensen J.L."/>
            <person name="Fitzpatrick D.A."/>
            <person name="Frisvad J.C."/>
            <person name="Nielsen K.L."/>
        </authorList>
    </citation>
    <scope>NUCLEOTIDE SEQUENCE</scope>
    <source>
        <strain evidence="4">IBT 21917</strain>
    </source>
</reference>
<dbReference type="OrthoDB" id="48317at2759"/>
<dbReference type="SUPFAM" id="SSF51735">
    <property type="entry name" value="NAD(P)-binding Rossmann-fold domains"/>
    <property type="match status" value="1"/>
</dbReference>
<name>A0A9W9HMR9_9EURO</name>
<protein>
    <recommendedName>
        <fullName evidence="3">Enoyl reductase (ER) domain-containing protein</fullName>
    </recommendedName>
</protein>
<evidence type="ECO:0000259" key="3">
    <source>
        <dbReference type="SMART" id="SM00829"/>
    </source>
</evidence>
<proteinExistence type="inferred from homology"/>
<dbReference type="InterPro" id="IPR011032">
    <property type="entry name" value="GroES-like_sf"/>
</dbReference>
<dbReference type="EMBL" id="JAPQKO010000008">
    <property type="protein sequence ID" value="KAJ5151620.1"/>
    <property type="molecule type" value="Genomic_DNA"/>
</dbReference>
<dbReference type="GO" id="GO:0016651">
    <property type="term" value="F:oxidoreductase activity, acting on NAD(P)H"/>
    <property type="evidence" value="ECO:0007669"/>
    <property type="project" value="InterPro"/>
</dbReference>
<dbReference type="InterPro" id="IPR036291">
    <property type="entry name" value="NAD(P)-bd_dom_sf"/>
</dbReference>
<dbReference type="InterPro" id="IPR020843">
    <property type="entry name" value="ER"/>
</dbReference>
<feature type="domain" description="Enoyl reductase (ER)" evidence="3">
    <location>
        <begin position="9"/>
        <end position="368"/>
    </location>
</feature>
<reference evidence="4" key="1">
    <citation type="submission" date="2022-11" db="EMBL/GenBank/DDBJ databases">
        <authorList>
            <person name="Petersen C."/>
        </authorList>
    </citation>
    <scope>NUCLEOTIDE SEQUENCE</scope>
    <source>
        <strain evidence="4">IBT 21917</strain>
    </source>
</reference>
<dbReference type="InterPro" id="IPR013149">
    <property type="entry name" value="ADH-like_C"/>
</dbReference>
<comment type="caution">
    <text evidence="4">The sequence shown here is derived from an EMBL/GenBank/DDBJ whole genome shotgun (WGS) entry which is preliminary data.</text>
</comment>
<sequence>MPQAKTQSGIIMTSRGKAQVQHDLTIPSPDDGQILVKTKALALNPPDWMALDAFGRPGAGMGFDFAGEVVEAGEGVNSLVVGNRVAGFVHACHGANYSVGAFREFLLADADLTLHIPDSLPFAEASTLGMGVSTAAQALYQTLQLPLPGDATPTSSGTILVYGGSTATGTLAVQFAELSGMRVITACSQRNIAWMRSLGADEVVDHNDPNAINIITSKAGHDGLSLIMDCVAQDKTAEFCYQCFKAPSNSRDGAMKFRYAPLMPIRIPPSTPDSLPSSTRIQSEWRMVYTCFGRRFTMVHDGLGISQTWEASKEDKRFMVDFYRQVEKALADGRLKPMPIEVQEGGLESILDGVSKVRQGGARGKKLVYVF</sequence>
<comment type="similarity">
    <text evidence="1">Belongs to the zinc-containing alcohol dehydrogenase family.</text>
</comment>